<evidence type="ECO:0000313" key="2">
    <source>
        <dbReference type="Proteomes" id="UP000827976"/>
    </source>
</evidence>
<comment type="caution">
    <text evidence="1">The sequence shown here is derived from an EMBL/GenBank/DDBJ whole genome shotgun (WGS) entry which is preliminary data.</text>
</comment>
<gene>
    <name evidence="1" type="ORF">IHE45_15G078000</name>
</gene>
<protein>
    <submittedName>
        <fullName evidence="1">Uncharacterized protein</fullName>
    </submittedName>
</protein>
<dbReference type="EMBL" id="CM037025">
    <property type="protein sequence ID" value="KAH7661650.1"/>
    <property type="molecule type" value="Genomic_DNA"/>
</dbReference>
<proteinExistence type="predicted"/>
<dbReference type="Proteomes" id="UP000827976">
    <property type="component" value="Chromosome 15"/>
</dbReference>
<reference evidence="2" key="1">
    <citation type="journal article" date="2022" name="Nat. Commun.">
        <title>Chromosome evolution and the genetic basis of agronomically important traits in greater yam.</title>
        <authorList>
            <person name="Bredeson J.V."/>
            <person name="Lyons J.B."/>
            <person name="Oniyinde I.O."/>
            <person name="Okereke N.R."/>
            <person name="Kolade O."/>
            <person name="Nnabue I."/>
            <person name="Nwadili C.O."/>
            <person name="Hribova E."/>
            <person name="Parker M."/>
            <person name="Nwogha J."/>
            <person name="Shu S."/>
            <person name="Carlson J."/>
            <person name="Kariba R."/>
            <person name="Muthemba S."/>
            <person name="Knop K."/>
            <person name="Barton G.J."/>
            <person name="Sherwood A.V."/>
            <person name="Lopez-Montes A."/>
            <person name="Asiedu R."/>
            <person name="Jamnadass R."/>
            <person name="Muchugi A."/>
            <person name="Goodstein D."/>
            <person name="Egesi C.N."/>
            <person name="Featherston J."/>
            <person name="Asfaw A."/>
            <person name="Simpson G.G."/>
            <person name="Dolezel J."/>
            <person name="Hendre P.S."/>
            <person name="Van Deynze A."/>
            <person name="Kumar P.L."/>
            <person name="Obidiegwu J.E."/>
            <person name="Bhattacharjee R."/>
            <person name="Rokhsar D.S."/>
        </authorList>
    </citation>
    <scope>NUCLEOTIDE SEQUENCE [LARGE SCALE GENOMIC DNA]</scope>
    <source>
        <strain evidence="2">cv. TDa95/00328</strain>
    </source>
</reference>
<accession>A0ACB7UMK4</accession>
<organism evidence="1 2">
    <name type="scientific">Dioscorea alata</name>
    <name type="common">Purple yam</name>
    <dbReference type="NCBI Taxonomy" id="55571"/>
    <lineage>
        <taxon>Eukaryota</taxon>
        <taxon>Viridiplantae</taxon>
        <taxon>Streptophyta</taxon>
        <taxon>Embryophyta</taxon>
        <taxon>Tracheophyta</taxon>
        <taxon>Spermatophyta</taxon>
        <taxon>Magnoliopsida</taxon>
        <taxon>Liliopsida</taxon>
        <taxon>Dioscoreales</taxon>
        <taxon>Dioscoreaceae</taxon>
        <taxon>Dioscorea</taxon>
    </lineage>
</organism>
<keyword evidence="2" id="KW-1185">Reference proteome</keyword>
<sequence>MESSSCMGLVAVIAVSSSVALVAVQFHKRLVSDLMKKLHVELELGVGCRTLPPPPPTRTMTTTTTMTVSKKKVRFAADVVEPSSNNEEYRRRRRRSPEMQCTTTN</sequence>
<evidence type="ECO:0000313" key="1">
    <source>
        <dbReference type="EMBL" id="KAH7661650.1"/>
    </source>
</evidence>
<name>A0ACB7UMK4_DIOAL</name>